<feature type="binding site" evidence="9">
    <location>
        <begin position="123"/>
        <end position="129"/>
    </location>
    <ligand>
        <name>ATP</name>
        <dbReference type="ChEBI" id="CHEBI:30616"/>
    </ligand>
</feature>
<evidence type="ECO:0000256" key="8">
    <source>
        <dbReference type="ARBA" id="ARBA00029346"/>
    </source>
</evidence>
<proteinExistence type="inferred from homology"/>
<protein>
    <recommendedName>
        <fullName evidence="9">Phosphopantetheine adenylyltransferase</fullName>
        <ecNumber evidence="9">2.7.7.3</ecNumber>
    </recommendedName>
    <alternativeName>
        <fullName evidence="9">Dephospho-CoA pyrophosphorylase</fullName>
    </alternativeName>
    <alternativeName>
        <fullName evidence="9">Pantetheine-phosphate adenylyltransferase</fullName>
        <shortName evidence="9">PPAT</shortName>
    </alternativeName>
</protein>
<dbReference type="CDD" id="cd02163">
    <property type="entry name" value="PPAT"/>
    <property type="match status" value="1"/>
</dbReference>
<dbReference type="HAMAP" id="MF_00151">
    <property type="entry name" value="PPAT_bact"/>
    <property type="match status" value="1"/>
</dbReference>
<dbReference type="GO" id="GO:0005524">
    <property type="term" value="F:ATP binding"/>
    <property type="evidence" value="ECO:0007669"/>
    <property type="project" value="UniProtKB-KW"/>
</dbReference>
<evidence type="ECO:0000256" key="5">
    <source>
        <dbReference type="ARBA" id="ARBA00022840"/>
    </source>
</evidence>
<dbReference type="NCBIfam" id="TIGR00125">
    <property type="entry name" value="cyt_tran_rel"/>
    <property type="match status" value="1"/>
</dbReference>
<dbReference type="InterPro" id="IPR001980">
    <property type="entry name" value="PPAT"/>
</dbReference>
<evidence type="ECO:0000256" key="1">
    <source>
        <dbReference type="ARBA" id="ARBA00022490"/>
    </source>
</evidence>
<keyword evidence="5 9" id="KW-0067">ATP-binding</keyword>
<dbReference type="SUPFAM" id="SSF52374">
    <property type="entry name" value="Nucleotidylyl transferase"/>
    <property type="match status" value="1"/>
</dbReference>
<dbReference type="Proteomes" id="UP000075374">
    <property type="component" value="Unassembled WGS sequence"/>
</dbReference>
<dbReference type="InterPro" id="IPR014729">
    <property type="entry name" value="Rossmann-like_a/b/a_fold"/>
</dbReference>
<dbReference type="EC" id="2.7.7.3" evidence="9"/>
<evidence type="ECO:0000256" key="6">
    <source>
        <dbReference type="ARBA" id="ARBA00022842"/>
    </source>
</evidence>
<accession>A0A151AQP0</accession>
<evidence type="ECO:0000259" key="10">
    <source>
        <dbReference type="Pfam" id="PF01467"/>
    </source>
</evidence>
<feature type="binding site" evidence="9">
    <location>
        <position position="17"/>
    </location>
    <ligand>
        <name>ATP</name>
        <dbReference type="ChEBI" id="CHEBI:30616"/>
    </ligand>
</feature>
<evidence type="ECO:0000256" key="9">
    <source>
        <dbReference type="HAMAP-Rule" id="MF_00151"/>
    </source>
</evidence>
<dbReference type="GO" id="GO:0015937">
    <property type="term" value="P:coenzyme A biosynthetic process"/>
    <property type="evidence" value="ECO:0007669"/>
    <property type="project" value="UniProtKB-UniRule"/>
</dbReference>
<keyword evidence="7 9" id="KW-0173">Coenzyme A biosynthesis</keyword>
<organism evidence="11 12">
    <name type="scientific">Clostridium colicanis DSM 13634</name>
    <dbReference type="NCBI Taxonomy" id="1121305"/>
    <lineage>
        <taxon>Bacteria</taxon>
        <taxon>Bacillati</taxon>
        <taxon>Bacillota</taxon>
        <taxon>Clostridia</taxon>
        <taxon>Eubacteriales</taxon>
        <taxon>Clostridiaceae</taxon>
        <taxon>Clostridium</taxon>
    </lineage>
</organism>
<dbReference type="UniPathway" id="UPA00241">
    <property type="reaction ID" value="UER00355"/>
</dbReference>
<feature type="domain" description="Cytidyltransferase-like" evidence="10">
    <location>
        <begin position="5"/>
        <end position="133"/>
    </location>
</feature>
<keyword evidence="6 9" id="KW-0460">Magnesium</keyword>
<dbReference type="GO" id="GO:0005737">
    <property type="term" value="C:cytoplasm"/>
    <property type="evidence" value="ECO:0007669"/>
    <property type="project" value="UniProtKB-SubCell"/>
</dbReference>
<keyword evidence="2 9" id="KW-0808">Transferase</keyword>
<comment type="similarity">
    <text evidence="9">Belongs to the bacterial CoaD family.</text>
</comment>
<evidence type="ECO:0000256" key="7">
    <source>
        <dbReference type="ARBA" id="ARBA00022993"/>
    </source>
</evidence>
<keyword evidence="12" id="KW-1185">Reference proteome</keyword>
<dbReference type="Gene3D" id="3.40.50.620">
    <property type="entry name" value="HUPs"/>
    <property type="match status" value="1"/>
</dbReference>
<keyword evidence="1 9" id="KW-0963">Cytoplasm</keyword>
<feature type="binding site" evidence="9">
    <location>
        <begin position="88"/>
        <end position="90"/>
    </location>
    <ligand>
        <name>ATP</name>
        <dbReference type="ChEBI" id="CHEBI:30616"/>
    </ligand>
</feature>
<comment type="pathway">
    <text evidence="9">Cofactor biosynthesis; coenzyme A biosynthesis; CoA from (R)-pantothenate: step 4/5.</text>
</comment>
<evidence type="ECO:0000313" key="11">
    <source>
        <dbReference type="EMBL" id="KYH29925.1"/>
    </source>
</evidence>
<feature type="binding site" evidence="9">
    <location>
        <position position="87"/>
    </location>
    <ligand>
        <name>substrate</name>
    </ligand>
</feature>
<dbReference type="PRINTS" id="PR01020">
    <property type="entry name" value="LPSBIOSNTHSS"/>
</dbReference>
<dbReference type="PATRIC" id="fig|1121305.3.peg.568"/>
<dbReference type="AlphaFoldDB" id="A0A151AQP0"/>
<feature type="binding site" evidence="9">
    <location>
        <position position="73"/>
    </location>
    <ligand>
        <name>substrate</name>
    </ligand>
</feature>
<keyword evidence="3 9" id="KW-0548">Nucleotidyltransferase</keyword>
<dbReference type="GO" id="GO:0004595">
    <property type="term" value="F:pantetheine-phosphate adenylyltransferase activity"/>
    <property type="evidence" value="ECO:0007669"/>
    <property type="project" value="UniProtKB-UniRule"/>
</dbReference>
<dbReference type="Pfam" id="PF01467">
    <property type="entry name" value="CTP_transf_like"/>
    <property type="match status" value="1"/>
</dbReference>
<dbReference type="NCBIfam" id="TIGR01510">
    <property type="entry name" value="coaD_prev_kdtB"/>
    <property type="match status" value="1"/>
</dbReference>
<evidence type="ECO:0000313" key="12">
    <source>
        <dbReference type="Proteomes" id="UP000075374"/>
    </source>
</evidence>
<feature type="binding site" evidence="9">
    <location>
        <begin position="9"/>
        <end position="10"/>
    </location>
    <ligand>
        <name>ATP</name>
        <dbReference type="ChEBI" id="CHEBI:30616"/>
    </ligand>
</feature>
<dbReference type="EMBL" id="LTBB01000002">
    <property type="protein sequence ID" value="KYH29925.1"/>
    <property type="molecule type" value="Genomic_DNA"/>
</dbReference>
<feature type="binding site" evidence="9">
    <location>
        <position position="98"/>
    </location>
    <ligand>
        <name>ATP</name>
        <dbReference type="ChEBI" id="CHEBI:30616"/>
    </ligand>
</feature>
<dbReference type="PANTHER" id="PTHR21342">
    <property type="entry name" value="PHOSPHOPANTETHEINE ADENYLYLTRANSFERASE"/>
    <property type="match status" value="1"/>
</dbReference>
<feature type="binding site" evidence="9">
    <location>
        <position position="9"/>
    </location>
    <ligand>
        <name>substrate</name>
    </ligand>
</feature>
<comment type="cofactor">
    <cofactor evidence="9">
        <name>Mg(2+)</name>
        <dbReference type="ChEBI" id="CHEBI:18420"/>
    </cofactor>
</comment>
<comment type="catalytic activity">
    <reaction evidence="8 9">
        <text>(R)-4'-phosphopantetheine + ATP + H(+) = 3'-dephospho-CoA + diphosphate</text>
        <dbReference type="Rhea" id="RHEA:19801"/>
        <dbReference type="ChEBI" id="CHEBI:15378"/>
        <dbReference type="ChEBI" id="CHEBI:30616"/>
        <dbReference type="ChEBI" id="CHEBI:33019"/>
        <dbReference type="ChEBI" id="CHEBI:57328"/>
        <dbReference type="ChEBI" id="CHEBI:61723"/>
        <dbReference type="EC" id="2.7.7.3"/>
    </reaction>
</comment>
<comment type="subunit">
    <text evidence="9">Homohexamer.</text>
</comment>
<evidence type="ECO:0000256" key="4">
    <source>
        <dbReference type="ARBA" id="ARBA00022741"/>
    </source>
</evidence>
<gene>
    <name evidence="9 11" type="primary">coaD</name>
    <name evidence="11" type="ORF">CLCOL_05630</name>
</gene>
<evidence type="ECO:0000256" key="2">
    <source>
        <dbReference type="ARBA" id="ARBA00022679"/>
    </source>
</evidence>
<keyword evidence="4 9" id="KW-0547">Nucleotide-binding</keyword>
<dbReference type="InterPro" id="IPR004821">
    <property type="entry name" value="Cyt_trans-like"/>
</dbReference>
<dbReference type="RefSeq" id="WP_061857490.1">
    <property type="nucleotide sequence ID" value="NZ_LTBB01000002.1"/>
</dbReference>
<sequence>MKIAVYPGSFDPITNGHLDIIERAAKIFDEVIVAVLINPDKKGLFTIEERVELIKRVTKNIKNVKVESFYGLLVNYMKEKNAQVIVKGLRAVSDFEYEFQMALMNKKLDASIETCFMMTNAKYSYLSSSSIKQVVMFGGCIEDLVPSEIVNDIVDKINKK</sequence>
<reference evidence="11 12" key="1">
    <citation type="submission" date="2016-02" db="EMBL/GenBank/DDBJ databases">
        <title>Genome sequence of Clostridium colicanis DSM 13634.</title>
        <authorList>
            <person name="Poehlein A."/>
            <person name="Daniel R."/>
        </authorList>
    </citation>
    <scope>NUCLEOTIDE SEQUENCE [LARGE SCALE GENOMIC DNA]</scope>
    <source>
        <strain evidence="11 12">DSM 13634</strain>
    </source>
</reference>
<comment type="caution">
    <text evidence="11">The sequence shown here is derived from an EMBL/GenBank/DDBJ whole genome shotgun (WGS) entry which is preliminary data.</text>
</comment>
<comment type="function">
    <text evidence="9">Reversibly transfers an adenylyl group from ATP to 4'-phosphopantetheine, yielding dephospho-CoA (dPCoA) and pyrophosphate.</text>
</comment>
<feature type="site" description="Transition state stabilizer" evidence="9">
    <location>
        <position position="17"/>
    </location>
</feature>
<dbReference type="PANTHER" id="PTHR21342:SF1">
    <property type="entry name" value="PHOSPHOPANTETHEINE ADENYLYLTRANSFERASE"/>
    <property type="match status" value="1"/>
</dbReference>
<name>A0A151AQP0_9CLOT</name>
<feature type="binding site" evidence="9">
    <location>
        <position position="41"/>
    </location>
    <ligand>
        <name>substrate</name>
    </ligand>
</feature>
<evidence type="ECO:0000256" key="3">
    <source>
        <dbReference type="ARBA" id="ARBA00022695"/>
    </source>
</evidence>
<comment type="subcellular location">
    <subcellularLocation>
        <location evidence="9">Cytoplasm</location>
    </subcellularLocation>
</comment>
<dbReference type="STRING" id="1121305.CLCOL_05630"/>